<sequence length="321" mass="36429">MLKTKDTVLEINQIVKEFENGKDSKLTACNNVSLCFEKGKTLGIIGESGCGKSTLMKIIMNLEEPTSGEILYNGEDITKLKGEKLRQHRRHIQMVFQDPTTAFNPKMKVKDIICEPLLNFGLIKKNQKEEVAKKYLEMVELPAEFMDRYPHNMSGGQRQRIGIARALVLNPEILILDESTSALDVSIQKNIIDLIKKIQKDRNLTIGFVCHDIALISECSHMVAVMYLGNIVEIIPSHKLGNFAMHPYTKTLMDAVFDLNMDFSKKIDMLDNDISTKIDNVNACPFRDRCNCSIDVCSRKMPQLKKITDDHYVACHLDFTV</sequence>
<comment type="caution">
    <text evidence="5">The sequence shown here is derived from an EMBL/GenBank/DDBJ whole genome shotgun (WGS) entry which is preliminary data.</text>
</comment>
<dbReference type="NCBIfam" id="TIGR01727">
    <property type="entry name" value="oligo_HPY"/>
    <property type="match status" value="1"/>
</dbReference>
<evidence type="ECO:0000259" key="4">
    <source>
        <dbReference type="PROSITE" id="PS50893"/>
    </source>
</evidence>
<keyword evidence="2" id="KW-0547">Nucleotide-binding</keyword>
<dbReference type="InterPro" id="IPR013563">
    <property type="entry name" value="Oligopep_ABC_C"/>
</dbReference>
<reference evidence="5 6" key="1">
    <citation type="submission" date="2021-06" db="EMBL/GenBank/DDBJ databases">
        <authorList>
            <person name="Sun Q."/>
            <person name="Li D."/>
        </authorList>
    </citation>
    <scope>NUCLEOTIDE SEQUENCE [LARGE SCALE GENOMIC DNA]</scope>
    <source>
        <strain evidence="5 6">N19</strain>
    </source>
</reference>
<dbReference type="Pfam" id="PF00005">
    <property type="entry name" value="ABC_tran"/>
    <property type="match status" value="1"/>
</dbReference>
<dbReference type="GO" id="GO:0005524">
    <property type="term" value="F:ATP binding"/>
    <property type="evidence" value="ECO:0007669"/>
    <property type="project" value="UniProtKB-KW"/>
</dbReference>
<evidence type="ECO:0000256" key="1">
    <source>
        <dbReference type="ARBA" id="ARBA00022448"/>
    </source>
</evidence>
<dbReference type="RefSeq" id="WP_216571436.1">
    <property type="nucleotide sequence ID" value="NZ_JAHLOQ010000040.1"/>
</dbReference>
<dbReference type="PROSITE" id="PS50893">
    <property type="entry name" value="ABC_TRANSPORTER_2"/>
    <property type="match status" value="1"/>
</dbReference>
<dbReference type="Pfam" id="PF08352">
    <property type="entry name" value="oligo_HPY"/>
    <property type="match status" value="1"/>
</dbReference>
<proteinExistence type="predicted"/>
<evidence type="ECO:0000313" key="5">
    <source>
        <dbReference type="EMBL" id="MBU5337137.1"/>
    </source>
</evidence>
<evidence type="ECO:0000313" key="6">
    <source>
        <dbReference type="Proteomes" id="UP001196301"/>
    </source>
</evidence>
<keyword evidence="3 5" id="KW-0067">ATP-binding</keyword>
<accession>A0ABS6DZF9</accession>
<evidence type="ECO:0000256" key="3">
    <source>
        <dbReference type="ARBA" id="ARBA00022840"/>
    </source>
</evidence>
<dbReference type="PANTHER" id="PTHR43776">
    <property type="entry name" value="TRANSPORT ATP-BINDING PROTEIN"/>
    <property type="match status" value="1"/>
</dbReference>
<evidence type="ECO:0000256" key="2">
    <source>
        <dbReference type="ARBA" id="ARBA00022741"/>
    </source>
</evidence>
<keyword evidence="1" id="KW-0813">Transport</keyword>
<dbReference type="InterPro" id="IPR003593">
    <property type="entry name" value="AAA+_ATPase"/>
</dbReference>
<feature type="domain" description="ABC transporter" evidence="4">
    <location>
        <begin position="9"/>
        <end position="253"/>
    </location>
</feature>
<keyword evidence="6" id="KW-1185">Reference proteome</keyword>
<gene>
    <name evidence="5" type="ORF">KQI20_11860</name>
</gene>
<name>A0ABS6DZF9_9FIRM</name>
<dbReference type="SMART" id="SM00382">
    <property type="entry name" value="AAA"/>
    <property type="match status" value="1"/>
</dbReference>
<dbReference type="InterPro" id="IPR003439">
    <property type="entry name" value="ABC_transporter-like_ATP-bd"/>
</dbReference>
<organism evidence="5 6">
    <name type="scientific">Intestinibacter bartlettii</name>
    <dbReference type="NCBI Taxonomy" id="261299"/>
    <lineage>
        <taxon>Bacteria</taxon>
        <taxon>Bacillati</taxon>
        <taxon>Bacillota</taxon>
        <taxon>Clostridia</taxon>
        <taxon>Peptostreptococcales</taxon>
        <taxon>Peptostreptococcaceae</taxon>
        <taxon>Intestinibacter</taxon>
    </lineage>
</organism>
<dbReference type="EMBL" id="JAHLOQ010000040">
    <property type="protein sequence ID" value="MBU5337137.1"/>
    <property type="molecule type" value="Genomic_DNA"/>
</dbReference>
<dbReference type="PANTHER" id="PTHR43776:SF8">
    <property type="entry name" value="ABC TRANSPORTER, ATP-BINDING PROTEIN"/>
    <property type="match status" value="1"/>
</dbReference>
<protein>
    <submittedName>
        <fullName evidence="5">ABC transporter ATP-binding protein</fullName>
    </submittedName>
</protein>
<dbReference type="Proteomes" id="UP001196301">
    <property type="component" value="Unassembled WGS sequence"/>
</dbReference>
<dbReference type="InterPro" id="IPR050319">
    <property type="entry name" value="ABC_transp_ATP-bind"/>
</dbReference>
<dbReference type="PROSITE" id="PS00211">
    <property type="entry name" value="ABC_TRANSPORTER_1"/>
    <property type="match status" value="1"/>
</dbReference>
<dbReference type="CDD" id="cd03257">
    <property type="entry name" value="ABC_NikE_OppD_transporters"/>
    <property type="match status" value="1"/>
</dbReference>
<dbReference type="InterPro" id="IPR017871">
    <property type="entry name" value="ABC_transporter-like_CS"/>
</dbReference>